<reference evidence="5 6" key="1">
    <citation type="submission" date="2017-03" db="EMBL/GenBank/DDBJ databases">
        <title>Draft genome sequence of Streptomyces scabrisporus NF3, endophyte isolated from Amphipterygium adstringens.</title>
        <authorList>
            <person name="Vazquez M."/>
            <person name="Ceapa C.D."/>
            <person name="Rodriguez Luna D."/>
            <person name="Sanchez Esquivel S."/>
        </authorList>
    </citation>
    <scope>NUCLEOTIDE SEQUENCE [LARGE SCALE GENOMIC DNA]</scope>
    <source>
        <strain evidence="5 6">NF3</strain>
    </source>
</reference>
<keyword evidence="3" id="KW-1133">Transmembrane helix</keyword>
<keyword evidence="3" id="KW-0812">Transmembrane</keyword>
<dbReference type="EMBL" id="MWQN01000001">
    <property type="protein sequence ID" value="OPC80628.1"/>
    <property type="molecule type" value="Genomic_DNA"/>
</dbReference>
<dbReference type="Proteomes" id="UP000190037">
    <property type="component" value="Unassembled WGS sequence"/>
</dbReference>
<protein>
    <recommendedName>
        <fullName evidence="4">Cell envelope-related transcriptional attenuator domain-containing protein</fullName>
    </recommendedName>
</protein>
<dbReference type="InterPro" id="IPR004474">
    <property type="entry name" value="LytR_CpsA_psr"/>
</dbReference>
<keyword evidence="3" id="KW-0472">Membrane</keyword>
<gene>
    <name evidence="5" type="ORF">B4N89_06340</name>
</gene>
<dbReference type="InterPro" id="IPR050922">
    <property type="entry name" value="LytR/CpsA/Psr_CW_biosynth"/>
</dbReference>
<evidence type="ECO:0000256" key="1">
    <source>
        <dbReference type="ARBA" id="ARBA00006068"/>
    </source>
</evidence>
<evidence type="ECO:0000256" key="2">
    <source>
        <dbReference type="SAM" id="MobiDB-lite"/>
    </source>
</evidence>
<comment type="similarity">
    <text evidence="1">Belongs to the LytR/CpsA/Psr (LCP) family.</text>
</comment>
<dbReference type="PANTHER" id="PTHR33392">
    <property type="entry name" value="POLYISOPRENYL-TEICHOIC ACID--PEPTIDOGLYCAN TEICHOIC ACID TRANSFERASE TAGU"/>
    <property type="match status" value="1"/>
</dbReference>
<dbReference type="OrthoDB" id="9782542at2"/>
<dbReference type="PANTHER" id="PTHR33392:SF6">
    <property type="entry name" value="POLYISOPRENYL-TEICHOIC ACID--PEPTIDOGLYCAN TEICHOIC ACID TRANSFERASE TAGU"/>
    <property type="match status" value="1"/>
</dbReference>
<evidence type="ECO:0000259" key="4">
    <source>
        <dbReference type="Pfam" id="PF03816"/>
    </source>
</evidence>
<evidence type="ECO:0000256" key="3">
    <source>
        <dbReference type="SAM" id="Phobius"/>
    </source>
</evidence>
<keyword evidence="6" id="KW-1185">Reference proteome</keyword>
<sequence>MKDAPDATGESAEADEADRAGESADAGEADRTNDSADGAEAHIEPAPAPARKPWSRRRKAAVALVGLLTLSLLVVGGCTAWLLYSLNSNIKRIDGVFDRSGIPAAGPRPPADPAAGRALNILLVGMDAAAPGADPEALQGRRSDTMMILHLPAGRASISAISLPRDAWVSIPGRGEAKLNAAFSWGGPALLVATIENLTGVRIDHYAAVDFGGFKGMVDALGGVSVDADQGRTRLDGTKALEFVRQRYGLQRGDLDRVAHQQQLLGAIAKQITAEGVLGSPLRTENLLQSLTKSLTVDDNLNFRALLGLATDLKGIDESDLAFRTAPVAGFAERGGGQSVVLLDDKRCKELFAAVRADIPWPEPAPGELWRP</sequence>
<dbReference type="RefSeq" id="WP_078974884.1">
    <property type="nucleotide sequence ID" value="NZ_MWQN01000001.1"/>
</dbReference>
<dbReference type="Gene3D" id="3.40.630.190">
    <property type="entry name" value="LCP protein"/>
    <property type="match status" value="1"/>
</dbReference>
<evidence type="ECO:0000313" key="5">
    <source>
        <dbReference type="EMBL" id="OPC80628.1"/>
    </source>
</evidence>
<proteinExistence type="inferred from homology"/>
<evidence type="ECO:0000313" key="6">
    <source>
        <dbReference type="Proteomes" id="UP000190037"/>
    </source>
</evidence>
<dbReference type="AlphaFoldDB" id="A0A1T3NV04"/>
<comment type="caution">
    <text evidence="5">The sequence shown here is derived from an EMBL/GenBank/DDBJ whole genome shotgun (WGS) entry which is preliminary data.</text>
</comment>
<feature type="transmembrane region" description="Helical" evidence="3">
    <location>
        <begin position="61"/>
        <end position="84"/>
    </location>
</feature>
<name>A0A1T3NV04_9ACTN</name>
<feature type="compositionally biased region" description="Basic and acidic residues" evidence="2">
    <location>
        <begin position="17"/>
        <end position="43"/>
    </location>
</feature>
<dbReference type="NCBIfam" id="TIGR00350">
    <property type="entry name" value="lytR_cpsA_psr"/>
    <property type="match status" value="1"/>
</dbReference>
<feature type="region of interest" description="Disordered" evidence="2">
    <location>
        <begin position="1"/>
        <end position="55"/>
    </location>
</feature>
<dbReference type="Pfam" id="PF03816">
    <property type="entry name" value="LytR_cpsA_psr"/>
    <property type="match status" value="1"/>
</dbReference>
<accession>A0A1T3NV04</accession>
<feature type="domain" description="Cell envelope-related transcriptional attenuator" evidence="4">
    <location>
        <begin position="142"/>
        <end position="272"/>
    </location>
</feature>
<organism evidence="5 6">
    <name type="scientific">Embleya scabrispora</name>
    <dbReference type="NCBI Taxonomy" id="159449"/>
    <lineage>
        <taxon>Bacteria</taxon>
        <taxon>Bacillati</taxon>
        <taxon>Actinomycetota</taxon>
        <taxon>Actinomycetes</taxon>
        <taxon>Kitasatosporales</taxon>
        <taxon>Streptomycetaceae</taxon>
        <taxon>Embleya</taxon>
    </lineage>
</organism>
<dbReference type="STRING" id="159449.B4N89_06340"/>